<dbReference type="PANTHER" id="PTHR45339:SF1">
    <property type="entry name" value="HYBRID SIGNAL TRANSDUCTION HISTIDINE KINASE J"/>
    <property type="match status" value="1"/>
</dbReference>
<keyword evidence="10" id="KW-0067">ATP-binding</keyword>
<dbReference type="Pfam" id="PF00072">
    <property type="entry name" value="Response_reg"/>
    <property type="match status" value="1"/>
</dbReference>
<keyword evidence="7" id="KW-0472">Membrane</keyword>
<proteinExistence type="predicted"/>
<dbReference type="Gene3D" id="1.10.287.130">
    <property type="match status" value="1"/>
</dbReference>
<keyword evidence="3 5" id="KW-0597">Phosphoprotein</keyword>
<dbReference type="InterPro" id="IPR001789">
    <property type="entry name" value="Sig_transdc_resp-reg_receiver"/>
</dbReference>
<dbReference type="EMBL" id="JBHSCR010000007">
    <property type="protein sequence ID" value="MFC4348411.1"/>
    <property type="molecule type" value="Genomic_DNA"/>
</dbReference>
<dbReference type="Gene3D" id="3.30.565.10">
    <property type="entry name" value="Histidine kinase-like ATPase, C-terminal domain"/>
    <property type="match status" value="1"/>
</dbReference>
<dbReference type="PANTHER" id="PTHR45339">
    <property type="entry name" value="HYBRID SIGNAL TRANSDUCTION HISTIDINE KINASE J"/>
    <property type="match status" value="1"/>
</dbReference>
<evidence type="ECO:0000256" key="6">
    <source>
        <dbReference type="SAM" id="MobiDB-lite"/>
    </source>
</evidence>
<dbReference type="CDD" id="cd00082">
    <property type="entry name" value="HisKA"/>
    <property type="match status" value="1"/>
</dbReference>
<dbReference type="InterPro" id="IPR005467">
    <property type="entry name" value="His_kinase_dom"/>
</dbReference>
<keyword evidence="10" id="KW-0547">Nucleotide-binding</keyword>
<keyword evidence="7" id="KW-1133">Transmembrane helix</keyword>
<evidence type="ECO:0000313" key="11">
    <source>
        <dbReference type="Proteomes" id="UP001595776"/>
    </source>
</evidence>
<evidence type="ECO:0000259" key="8">
    <source>
        <dbReference type="PROSITE" id="PS50109"/>
    </source>
</evidence>
<dbReference type="InterPro" id="IPR011006">
    <property type="entry name" value="CheY-like_superfamily"/>
</dbReference>
<dbReference type="Pfam" id="PF00512">
    <property type="entry name" value="HisKA"/>
    <property type="match status" value="1"/>
</dbReference>
<dbReference type="SUPFAM" id="SSF47384">
    <property type="entry name" value="Homodimeric domain of signal transducing histidine kinase"/>
    <property type="match status" value="1"/>
</dbReference>
<organism evidence="10 11">
    <name type="scientific">Kordiimonas lipolytica</name>
    <dbReference type="NCBI Taxonomy" id="1662421"/>
    <lineage>
        <taxon>Bacteria</taxon>
        <taxon>Pseudomonadati</taxon>
        <taxon>Pseudomonadota</taxon>
        <taxon>Alphaproteobacteria</taxon>
        <taxon>Kordiimonadales</taxon>
        <taxon>Kordiimonadaceae</taxon>
        <taxon>Kordiimonas</taxon>
    </lineage>
</organism>
<evidence type="ECO:0000256" key="4">
    <source>
        <dbReference type="ARBA" id="ARBA00023012"/>
    </source>
</evidence>
<feature type="modified residue" description="4-aspartylphosphate" evidence="5">
    <location>
        <position position="468"/>
    </location>
</feature>
<evidence type="ECO:0000256" key="5">
    <source>
        <dbReference type="PROSITE-ProRule" id="PRU00169"/>
    </source>
</evidence>
<feature type="region of interest" description="Disordered" evidence="6">
    <location>
        <begin position="550"/>
        <end position="605"/>
    </location>
</feature>
<evidence type="ECO:0000313" key="10">
    <source>
        <dbReference type="EMBL" id="MFC4348411.1"/>
    </source>
</evidence>
<dbReference type="CDD" id="cd17546">
    <property type="entry name" value="REC_hyHK_CKI1_RcsC-like"/>
    <property type="match status" value="1"/>
</dbReference>
<comment type="caution">
    <text evidence="10">The sequence shown here is derived from an EMBL/GenBank/DDBJ whole genome shotgun (WGS) entry which is preliminary data.</text>
</comment>
<evidence type="ECO:0000256" key="3">
    <source>
        <dbReference type="ARBA" id="ARBA00022553"/>
    </source>
</evidence>
<dbReference type="Proteomes" id="UP001595776">
    <property type="component" value="Unassembled WGS sequence"/>
</dbReference>
<sequence>MTRMVKFIPWIAAIFAVMAAGPVYLFAAEAPPPVWPLLATAVIGGIAGFTLRQYIQTHMVEPEGEFLKHLKSWVNGDKIRYLEALEELSNRPDLQAALETVHATAEKARARLIEFSEVEYNLQQVVQDKRRNEAVLKEQREAFAKLANELSKARDAAEAANVAKSEFLATMSHEIRTPLNGVIGMIDLLMDTQLDENQIYFAQTLQQSAQTLLTVINDILDISKLEAGKVELDFQAARIERVISDTIHFLEPKAKEKGLDVTWECADDVPDVIITDPTRLRQILFNLVGNALKFTEVGGVTIQASRDYASAGELGIKIVVTDTGIGISKDAQRRLFQKFTQADASTTRRFGGTGLGLAICRQLTVLLGGDIGVESEEGEGSSFWFTFQCREGNEDDLVDDFGYDSDLSIMEAAASRKLRILVADDNLINQRIIDNMLGKLGHELVAVENGAQACALAEEQDFDLILMDIQMPVLGGIDATKWIRAMDGEKSKVPIVGCTADAFPEQIERFRQAGMEDVVTKPINRKRLLMVINQVLGEEIHAIVKEGMLPDIPPTAAEKPAGKSGKKAPKTAKASVRKGSLQEPPSPTDTSGADALDGLLDELGG</sequence>
<evidence type="ECO:0000256" key="1">
    <source>
        <dbReference type="ARBA" id="ARBA00000085"/>
    </source>
</evidence>
<dbReference type="InterPro" id="IPR036097">
    <property type="entry name" value="HisK_dim/P_sf"/>
</dbReference>
<dbReference type="PROSITE" id="PS50109">
    <property type="entry name" value="HIS_KIN"/>
    <property type="match status" value="1"/>
</dbReference>
<dbReference type="PROSITE" id="PS50110">
    <property type="entry name" value="RESPONSE_REGULATORY"/>
    <property type="match status" value="1"/>
</dbReference>
<dbReference type="SMART" id="SM00388">
    <property type="entry name" value="HisKA"/>
    <property type="match status" value="1"/>
</dbReference>
<dbReference type="SMART" id="SM00448">
    <property type="entry name" value="REC"/>
    <property type="match status" value="1"/>
</dbReference>
<dbReference type="GO" id="GO:0005524">
    <property type="term" value="F:ATP binding"/>
    <property type="evidence" value="ECO:0007669"/>
    <property type="project" value="UniProtKB-KW"/>
</dbReference>
<dbReference type="InterPro" id="IPR004358">
    <property type="entry name" value="Sig_transdc_His_kin-like_C"/>
</dbReference>
<dbReference type="InterPro" id="IPR036890">
    <property type="entry name" value="HATPase_C_sf"/>
</dbReference>
<gene>
    <name evidence="10" type="ORF">ACFO5Q_11180</name>
</gene>
<dbReference type="EC" id="2.7.13.3" evidence="2"/>
<dbReference type="Pfam" id="PF02518">
    <property type="entry name" value="HATPase_c"/>
    <property type="match status" value="1"/>
</dbReference>
<dbReference type="InterPro" id="IPR003661">
    <property type="entry name" value="HisK_dim/P_dom"/>
</dbReference>
<evidence type="ECO:0000256" key="2">
    <source>
        <dbReference type="ARBA" id="ARBA00012438"/>
    </source>
</evidence>
<evidence type="ECO:0000259" key="9">
    <source>
        <dbReference type="PROSITE" id="PS50110"/>
    </source>
</evidence>
<comment type="catalytic activity">
    <reaction evidence="1">
        <text>ATP + protein L-histidine = ADP + protein N-phospho-L-histidine.</text>
        <dbReference type="EC" id="2.7.13.3"/>
    </reaction>
</comment>
<feature type="transmembrane region" description="Helical" evidence="7">
    <location>
        <begin position="7"/>
        <end position="27"/>
    </location>
</feature>
<reference evidence="11" key="1">
    <citation type="journal article" date="2019" name="Int. J. Syst. Evol. Microbiol.">
        <title>The Global Catalogue of Microorganisms (GCM) 10K type strain sequencing project: providing services to taxonomists for standard genome sequencing and annotation.</title>
        <authorList>
            <consortium name="The Broad Institute Genomics Platform"/>
            <consortium name="The Broad Institute Genome Sequencing Center for Infectious Disease"/>
            <person name="Wu L."/>
            <person name="Ma J."/>
        </authorList>
    </citation>
    <scope>NUCLEOTIDE SEQUENCE [LARGE SCALE GENOMIC DNA]</scope>
    <source>
        <strain evidence="11">CGMCC 1.15304</strain>
    </source>
</reference>
<accession>A0ABV8UB69</accession>
<name>A0ABV8UB69_9PROT</name>
<dbReference type="InterPro" id="IPR003594">
    <property type="entry name" value="HATPase_dom"/>
</dbReference>
<dbReference type="RefSeq" id="WP_068145441.1">
    <property type="nucleotide sequence ID" value="NZ_JBHSCR010000007.1"/>
</dbReference>
<dbReference type="SMART" id="SM00387">
    <property type="entry name" value="HATPase_c"/>
    <property type="match status" value="1"/>
</dbReference>
<feature type="domain" description="Histidine kinase" evidence="8">
    <location>
        <begin position="170"/>
        <end position="391"/>
    </location>
</feature>
<dbReference type="Gene3D" id="3.40.50.2300">
    <property type="match status" value="1"/>
</dbReference>
<dbReference type="CDD" id="cd16922">
    <property type="entry name" value="HATPase_EvgS-ArcB-TorS-like"/>
    <property type="match status" value="1"/>
</dbReference>
<feature type="domain" description="Response regulatory" evidence="9">
    <location>
        <begin position="419"/>
        <end position="536"/>
    </location>
</feature>
<keyword evidence="11" id="KW-1185">Reference proteome</keyword>
<dbReference type="SUPFAM" id="SSF52172">
    <property type="entry name" value="CheY-like"/>
    <property type="match status" value="1"/>
</dbReference>
<feature type="compositionally biased region" description="Low complexity" evidence="6">
    <location>
        <begin position="592"/>
        <end position="605"/>
    </location>
</feature>
<protein>
    <recommendedName>
        <fullName evidence="2">histidine kinase</fullName>
        <ecNumber evidence="2">2.7.13.3</ecNumber>
    </recommendedName>
</protein>
<keyword evidence="7" id="KW-0812">Transmembrane</keyword>
<evidence type="ECO:0000256" key="7">
    <source>
        <dbReference type="SAM" id="Phobius"/>
    </source>
</evidence>
<keyword evidence="4" id="KW-0902">Two-component regulatory system</keyword>
<dbReference type="PRINTS" id="PR00344">
    <property type="entry name" value="BCTRLSENSOR"/>
</dbReference>
<dbReference type="SUPFAM" id="SSF55874">
    <property type="entry name" value="ATPase domain of HSP90 chaperone/DNA topoisomerase II/histidine kinase"/>
    <property type="match status" value="1"/>
</dbReference>